<reference evidence="2" key="1">
    <citation type="submission" date="2020-01" db="EMBL/GenBank/DDBJ databases">
        <authorList>
            <person name="Mishra B."/>
        </authorList>
    </citation>
    <scope>NUCLEOTIDE SEQUENCE [LARGE SCALE GENOMIC DNA]</scope>
</reference>
<dbReference type="AlphaFoldDB" id="A0A6D2KK18"/>
<organism evidence="2 3">
    <name type="scientific">Microthlaspi erraticum</name>
    <dbReference type="NCBI Taxonomy" id="1685480"/>
    <lineage>
        <taxon>Eukaryota</taxon>
        <taxon>Viridiplantae</taxon>
        <taxon>Streptophyta</taxon>
        <taxon>Embryophyta</taxon>
        <taxon>Tracheophyta</taxon>
        <taxon>Spermatophyta</taxon>
        <taxon>Magnoliopsida</taxon>
        <taxon>eudicotyledons</taxon>
        <taxon>Gunneridae</taxon>
        <taxon>Pentapetalae</taxon>
        <taxon>rosids</taxon>
        <taxon>malvids</taxon>
        <taxon>Brassicales</taxon>
        <taxon>Brassicaceae</taxon>
        <taxon>Coluteocarpeae</taxon>
        <taxon>Microthlaspi</taxon>
    </lineage>
</organism>
<name>A0A6D2KK18_9BRAS</name>
<evidence type="ECO:0000313" key="3">
    <source>
        <dbReference type="Proteomes" id="UP000467841"/>
    </source>
</evidence>
<proteinExistence type="predicted"/>
<sequence>MKIQSLVIKTLFSDHSQDRVKGLAVKLIDHSMKQLNGFLRQMCSLISPKYKTLKEICCNDASLQLMLQLANEDTRTSQYQKSNNMKSKPNALLIASTLVLYWILYNVRNLVVRIEQLNQRIKRSSNSRVYTMITSKKRLHVSIQ</sequence>
<keyword evidence="1" id="KW-0472">Membrane</keyword>
<protein>
    <submittedName>
        <fullName evidence="2">Uncharacterized protein</fullName>
    </submittedName>
</protein>
<keyword evidence="1" id="KW-0812">Transmembrane</keyword>
<evidence type="ECO:0000256" key="1">
    <source>
        <dbReference type="SAM" id="Phobius"/>
    </source>
</evidence>
<comment type="caution">
    <text evidence="2">The sequence shown here is derived from an EMBL/GenBank/DDBJ whole genome shotgun (WGS) entry which is preliminary data.</text>
</comment>
<accession>A0A6D2KK18</accession>
<keyword evidence="1" id="KW-1133">Transmembrane helix</keyword>
<gene>
    <name evidence="2" type="ORF">MERR_LOCUS42075</name>
</gene>
<dbReference type="Proteomes" id="UP000467841">
    <property type="component" value="Unassembled WGS sequence"/>
</dbReference>
<evidence type="ECO:0000313" key="2">
    <source>
        <dbReference type="EMBL" id="CAA7054839.1"/>
    </source>
</evidence>
<feature type="transmembrane region" description="Helical" evidence="1">
    <location>
        <begin position="90"/>
        <end position="107"/>
    </location>
</feature>
<dbReference type="EMBL" id="CACVBM020001595">
    <property type="protein sequence ID" value="CAA7054839.1"/>
    <property type="molecule type" value="Genomic_DNA"/>
</dbReference>
<keyword evidence="3" id="KW-1185">Reference proteome</keyword>